<keyword evidence="2" id="KW-0496">Mitochondrion</keyword>
<feature type="region of interest" description="Disordered" evidence="3">
    <location>
        <begin position="373"/>
        <end position="401"/>
    </location>
</feature>
<proteinExistence type="predicted"/>
<dbReference type="InterPro" id="IPR050870">
    <property type="entry name" value="FAST_kinase"/>
</dbReference>
<dbReference type="GO" id="GO:0016301">
    <property type="term" value="F:kinase activity"/>
    <property type="evidence" value="ECO:0007669"/>
    <property type="project" value="UniProtKB-KW"/>
</dbReference>
<evidence type="ECO:0000256" key="2">
    <source>
        <dbReference type="ARBA" id="ARBA00023128"/>
    </source>
</evidence>
<keyword evidence="6" id="KW-0808">Transferase</keyword>
<comment type="subcellular location">
    <subcellularLocation>
        <location evidence="1">Mitochondrion</location>
    </subcellularLocation>
</comment>
<evidence type="ECO:0000313" key="6">
    <source>
        <dbReference type="RefSeq" id="XP_015264109.1"/>
    </source>
</evidence>
<evidence type="ECO:0000259" key="4">
    <source>
        <dbReference type="SMART" id="SM00952"/>
    </source>
</evidence>
<feature type="compositionally biased region" description="Polar residues" evidence="3">
    <location>
        <begin position="205"/>
        <end position="215"/>
    </location>
</feature>
<dbReference type="Pfam" id="PF06743">
    <property type="entry name" value="FAST_1"/>
    <property type="match status" value="1"/>
</dbReference>
<dbReference type="InterPro" id="IPR010622">
    <property type="entry name" value="FAST_Leu-rich"/>
</dbReference>
<feature type="region of interest" description="Disordered" evidence="3">
    <location>
        <begin position="202"/>
        <end position="297"/>
    </location>
</feature>
<evidence type="ECO:0000313" key="5">
    <source>
        <dbReference type="Proteomes" id="UP000694871"/>
    </source>
</evidence>
<dbReference type="PANTHER" id="PTHR21228:SF4">
    <property type="entry name" value="FAS-ACTIVATED SERINE_THREONINE KINASE"/>
    <property type="match status" value="1"/>
</dbReference>
<accession>A0ABM1JRM2</accession>
<evidence type="ECO:0000256" key="1">
    <source>
        <dbReference type="ARBA" id="ARBA00004173"/>
    </source>
</evidence>
<evidence type="ECO:0000256" key="3">
    <source>
        <dbReference type="SAM" id="MobiDB-lite"/>
    </source>
</evidence>
<protein>
    <submittedName>
        <fullName evidence="6">Fas-activated serine/threonine kinase</fullName>
    </submittedName>
</protein>
<dbReference type="GeneID" id="107108218"/>
<feature type="domain" description="RAP" evidence="4">
    <location>
        <begin position="312"/>
        <end position="367"/>
    </location>
</feature>
<dbReference type="Pfam" id="PF08373">
    <property type="entry name" value="RAP"/>
    <property type="match status" value="1"/>
</dbReference>
<keyword evidence="5" id="KW-1185">Reference proteome</keyword>
<dbReference type="RefSeq" id="XP_015264109.1">
    <property type="nucleotide sequence ID" value="XM_015408623.1"/>
</dbReference>
<sequence length="401" mass="43159">MCKVYLQPGLPFGSLLQVIQKLVFPFSRTNYRPSNHLELFPQLESVLVQKATASPLATVNILMSLVQLRHFPLAVLHKVFSPSFLDSVTSSPCGLIVRRYLSLLDAAVALEVQGYDGPRLGPQYRVCMFDGALTADEANHKYSYKGLVAEALRQLVGEEGYRQDAVVPPGYCADILLEVSRSGSVLPWTPQAAAPLDVPDLQALASDTPSGSLTRQPGPGSPSAGRLLLPEGSPCPLAPRGCGGRLREDPGPGPAGSPAEAAPRSTAPLLVPEPRQQDLPEERRRLPAAPVATPGAVPGGMEAAEEIHRIVLSVNDKWHYCQNSAVLVGSRAMRDRHLLLLGYHLLQVRGRVLVEGKRLMLLRLRGLPLVRQGASGQARPVAKGQSPPPPRGLLKAPPRSR</sequence>
<keyword evidence="6" id="KW-0418">Kinase</keyword>
<dbReference type="SMART" id="SM00952">
    <property type="entry name" value="RAP"/>
    <property type="match status" value="1"/>
</dbReference>
<dbReference type="Pfam" id="PF08368">
    <property type="entry name" value="FAST_2"/>
    <property type="match status" value="1"/>
</dbReference>
<reference evidence="6" key="1">
    <citation type="submission" date="2025-08" db="UniProtKB">
        <authorList>
            <consortium name="RefSeq"/>
        </authorList>
    </citation>
    <scope>IDENTIFICATION</scope>
</reference>
<dbReference type="Proteomes" id="UP000694871">
    <property type="component" value="Unplaced"/>
</dbReference>
<organism evidence="5 6">
    <name type="scientific">Gekko japonicus</name>
    <name type="common">Schlegel's Japanese gecko</name>
    <dbReference type="NCBI Taxonomy" id="146911"/>
    <lineage>
        <taxon>Eukaryota</taxon>
        <taxon>Metazoa</taxon>
        <taxon>Chordata</taxon>
        <taxon>Craniata</taxon>
        <taxon>Vertebrata</taxon>
        <taxon>Euteleostomi</taxon>
        <taxon>Lepidosauria</taxon>
        <taxon>Squamata</taxon>
        <taxon>Bifurcata</taxon>
        <taxon>Gekkota</taxon>
        <taxon>Gekkonidae</taxon>
        <taxon>Gekkoninae</taxon>
        <taxon>Gekko</taxon>
    </lineage>
</organism>
<dbReference type="InterPro" id="IPR013584">
    <property type="entry name" value="RAP"/>
</dbReference>
<feature type="compositionally biased region" description="Low complexity" evidence="3">
    <location>
        <begin position="392"/>
        <end position="401"/>
    </location>
</feature>
<feature type="compositionally biased region" description="Basic and acidic residues" evidence="3">
    <location>
        <begin position="275"/>
        <end position="285"/>
    </location>
</feature>
<dbReference type="InterPro" id="IPR013579">
    <property type="entry name" value="FAST_2"/>
</dbReference>
<dbReference type="PANTHER" id="PTHR21228">
    <property type="entry name" value="FAST LEU-RICH DOMAIN-CONTAINING"/>
    <property type="match status" value="1"/>
</dbReference>
<name>A0ABM1JRM2_GEKJA</name>
<gene>
    <name evidence="6" type="primary">FASTK</name>
</gene>
<feature type="compositionally biased region" description="Low complexity" evidence="3">
    <location>
        <begin position="287"/>
        <end position="297"/>
    </location>
</feature>